<feature type="repeat" description="PPR" evidence="2">
    <location>
        <begin position="298"/>
        <end position="332"/>
    </location>
</feature>
<comment type="caution">
    <text evidence="3">The sequence shown here is derived from an EMBL/GenBank/DDBJ whole genome shotgun (WGS) entry which is preliminary data.</text>
</comment>
<keyword evidence="4" id="KW-1185">Reference proteome</keyword>
<evidence type="ECO:0008006" key="5">
    <source>
        <dbReference type="Google" id="ProtNLM"/>
    </source>
</evidence>
<dbReference type="Proteomes" id="UP000827721">
    <property type="component" value="Unassembled WGS sequence"/>
</dbReference>
<dbReference type="InterPro" id="IPR002885">
    <property type="entry name" value="PPR_rpt"/>
</dbReference>
<dbReference type="NCBIfam" id="TIGR00756">
    <property type="entry name" value="PPR"/>
    <property type="match status" value="4"/>
</dbReference>
<evidence type="ECO:0000313" key="4">
    <source>
        <dbReference type="Proteomes" id="UP000827721"/>
    </source>
</evidence>
<feature type="repeat" description="PPR" evidence="2">
    <location>
        <begin position="399"/>
        <end position="433"/>
    </location>
</feature>
<name>A0ABQ8H9A5_9ROSI</name>
<protein>
    <recommendedName>
        <fullName evidence="5">Pentatricopeptide repeat-containing protein At1g64310</fullName>
    </recommendedName>
</protein>
<organism evidence="3 4">
    <name type="scientific">Xanthoceras sorbifolium</name>
    <dbReference type="NCBI Taxonomy" id="99658"/>
    <lineage>
        <taxon>Eukaryota</taxon>
        <taxon>Viridiplantae</taxon>
        <taxon>Streptophyta</taxon>
        <taxon>Embryophyta</taxon>
        <taxon>Tracheophyta</taxon>
        <taxon>Spermatophyta</taxon>
        <taxon>Magnoliopsida</taxon>
        <taxon>eudicotyledons</taxon>
        <taxon>Gunneridae</taxon>
        <taxon>Pentapetalae</taxon>
        <taxon>rosids</taxon>
        <taxon>malvids</taxon>
        <taxon>Sapindales</taxon>
        <taxon>Sapindaceae</taxon>
        <taxon>Xanthoceroideae</taxon>
        <taxon>Xanthoceras</taxon>
    </lineage>
</organism>
<dbReference type="Pfam" id="PF20431">
    <property type="entry name" value="E_motif"/>
    <property type="match status" value="1"/>
</dbReference>
<evidence type="ECO:0000256" key="1">
    <source>
        <dbReference type="ARBA" id="ARBA00022737"/>
    </source>
</evidence>
<dbReference type="PANTHER" id="PTHR47926">
    <property type="entry name" value="PENTATRICOPEPTIDE REPEAT-CONTAINING PROTEIN"/>
    <property type="match status" value="1"/>
</dbReference>
<dbReference type="Pfam" id="PF01535">
    <property type="entry name" value="PPR"/>
    <property type="match status" value="2"/>
</dbReference>
<reference evidence="3 4" key="1">
    <citation type="submission" date="2021-02" db="EMBL/GenBank/DDBJ databases">
        <title>Plant Genome Project.</title>
        <authorList>
            <person name="Zhang R.-G."/>
        </authorList>
    </citation>
    <scope>NUCLEOTIDE SEQUENCE [LARGE SCALE GENOMIC DNA]</scope>
    <source>
        <tissue evidence="3">Leaves</tissue>
    </source>
</reference>
<feature type="repeat" description="PPR" evidence="2">
    <location>
        <begin position="535"/>
        <end position="565"/>
    </location>
</feature>
<evidence type="ECO:0000256" key="2">
    <source>
        <dbReference type="PROSITE-ProRule" id="PRU00708"/>
    </source>
</evidence>
<dbReference type="InterPro" id="IPR011990">
    <property type="entry name" value="TPR-like_helical_dom_sf"/>
</dbReference>
<gene>
    <name evidence="3" type="ORF">JRO89_XS13G0205400</name>
</gene>
<proteinExistence type="predicted"/>
<sequence>MRSSFPAKATAAAVVLVYLFAYTSASALLLNGDLRVLSLVSDRGSGSRKAFPGKEGSFGCEYLALSGNKKVPFRVLRSIPIRSPPAPGANQRDLRASFTKHSVFVMRLLRGNLKYKSKRHKVSTVNTSKMLFKVDYLVLELSKSRQGLSRTKQLHDLVTKTNLIRDPFYATKIIRFYAFNNDLCSARKLFDETPYRSVFLWNSIIRAYAQAHKYNDTISLFKSMLRTEIRPDNFTYACVIRACSENFDLDGVRLVHGGAIVSGLGLDSITCSALVTAYSKLYLVHEAIKVFYGVSDTDLALWNSMISGYACCGFWDKGLQLFNWMRCVGTKPDGYTLVGLISGLRESRLLNVGLGIHGLCLKSGFDSSDHVGSVLVSMYARCDCMNSAYNVFSSLFQPDLVTWSALITGYSEYGDYEKALYLFRKMNMEGKKVDLVLIASLLAAAAQSANVLPGIVIHGYVIRHGFESSVMVSSALVDMYSKCGFVGLGIRAFEIMPERNIITYNSVISGLGLHGFASEAFKMFEEIIEKGLEPDEATFAALLCACCHCGLVNNGREIFRRMAEEFSLQARTEHYVYMVKLLGTGGNLEEAYNFILSLPNPVDSGVWGALLSCCEIHKNSELAEIVAQQLFENDPKKGAYRVVLSNIYAGDGRWDDVKELRDNMIDGLRKVSGFSRTVGIGNY</sequence>
<dbReference type="EMBL" id="JAFEMO010000013">
    <property type="protein sequence ID" value="KAH7550509.1"/>
    <property type="molecule type" value="Genomic_DNA"/>
</dbReference>
<dbReference type="PROSITE" id="PS51375">
    <property type="entry name" value="PPR"/>
    <property type="match status" value="5"/>
</dbReference>
<accession>A0ABQ8H9A5</accession>
<feature type="repeat" description="PPR" evidence="2">
    <location>
        <begin position="197"/>
        <end position="231"/>
    </location>
</feature>
<dbReference type="InterPro" id="IPR046848">
    <property type="entry name" value="E_motif"/>
</dbReference>
<dbReference type="Pfam" id="PF13041">
    <property type="entry name" value="PPR_2"/>
    <property type="match status" value="3"/>
</dbReference>
<evidence type="ECO:0000313" key="3">
    <source>
        <dbReference type="EMBL" id="KAH7550509.1"/>
    </source>
</evidence>
<keyword evidence="1" id="KW-0677">Repeat</keyword>
<dbReference type="InterPro" id="IPR046960">
    <property type="entry name" value="PPR_At4g14850-like_plant"/>
</dbReference>
<feature type="repeat" description="PPR" evidence="2">
    <location>
        <begin position="500"/>
        <end position="534"/>
    </location>
</feature>
<dbReference type="Gene3D" id="1.25.40.10">
    <property type="entry name" value="Tetratricopeptide repeat domain"/>
    <property type="match status" value="5"/>
</dbReference>